<proteinExistence type="predicted"/>
<sequence length="593" mass="69509">MSQEYNEEMEIPRSNREYLGYIDKTTDHIYMLSEFIDNSIQSAKDHKFKNVEVKICIDKKKGILYIRDDAGGIAFKNRGIAIKNGKDETEQGDTLNMFGVGMKMASIWFGRKMTFFTKSVEDDFSYSLTLDVDKLEHSDFKVEVQKNIDITSTSGIDFLHEHGTIVKIENFHLNGPHAGRYDKKMFVKGDKKDGKALEEQIACRFSRYLKNHFLRITFSYIDDKGLEQMDGTKPLVITESTIPNLYLSQKDKNDYEYLQGKNVKEATFYKKIMKEIYNKYESMFDNDIEFGDLTYRKIIETFENQEEFKFKTKIQLDEKFNNIKIPFTFGYIKKESAFMKYTGLSVYQDDRAVISGPNTNKTKLTWLTFDKALSNKSVKVTLRFIGEIDLNNKSMFRVDNNKMGFHGTVKEDIEEIISRKFQKHLADLIDKLLDIILYKDEQHASDEAIRIENERFAKEINKHNILENCSVETENLNVHENDGERPVNSFKVLDKVTNEYKFNFIHYLQDLDDQRRIFRANVEVDNTEGKYLYILFVNKKFVGFKPTMKDEDFSVLVNPIIKLIIHSLKDVKDHEARVEKFYNIVEVIQGDEK</sequence>
<dbReference type="STRING" id="1276246.SCULI_v1c04200"/>
<name>W6A720_9MOLU</name>
<dbReference type="InterPro" id="IPR036890">
    <property type="entry name" value="HATPase_C_sf"/>
</dbReference>
<dbReference type="PATRIC" id="fig|1276246.3.peg.419"/>
<dbReference type="RefSeq" id="WP_025362998.1">
    <property type="nucleotide sequence ID" value="NZ_CP006681.1"/>
</dbReference>
<accession>W6A720</accession>
<dbReference type="EMBL" id="CP006681">
    <property type="protein sequence ID" value="AHI52761.1"/>
    <property type="molecule type" value="Genomic_DNA"/>
</dbReference>
<reference evidence="1 2" key="1">
    <citation type="journal article" date="2014" name="Genome Biol. Evol.">
        <title>Molecular evolution of the substrate utilization strategies and putative virulence factors in mosquito-associated Spiroplasma species.</title>
        <authorList>
            <person name="Chang T.H."/>
            <person name="Lo W.S."/>
            <person name="Ku C."/>
            <person name="Chen L.L."/>
            <person name="Kuo C.H."/>
        </authorList>
    </citation>
    <scope>NUCLEOTIDE SEQUENCE [LARGE SCALE GENOMIC DNA]</scope>
    <source>
        <strain evidence="1">AES-1</strain>
    </source>
</reference>
<dbReference type="AlphaFoldDB" id="W6A720"/>
<evidence type="ECO:0000313" key="1">
    <source>
        <dbReference type="EMBL" id="AHI52761.1"/>
    </source>
</evidence>
<evidence type="ECO:0008006" key="3">
    <source>
        <dbReference type="Google" id="ProtNLM"/>
    </source>
</evidence>
<dbReference type="SUPFAM" id="SSF55874">
    <property type="entry name" value="ATPase domain of HSP90 chaperone/DNA topoisomerase II/histidine kinase"/>
    <property type="match status" value="1"/>
</dbReference>
<dbReference type="KEGG" id="scq:SCULI_v1c04200"/>
<evidence type="ECO:0000313" key="2">
    <source>
        <dbReference type="Proteomes" id="UP000019267"/>
    </source>
</evidence>
<dbReference type="Pfam" id="PF13589">
    <property type="entry name" value="HATPase_c_3"/>
    <property type="match status" value="1"/>
</dbReference>
<organism evidence="1 2">
    <name type="scientific">Spiroplasma culicicola AES-1</name>
    <dbReference type="NCBI Taxonomy" id="1276246"/>
    <lineage>
        <taxon>Bacteria</taxon>
        <taxon>Bacillati</taxon>
        <taxon>Mycoplasmatota</taxon>
        <taxon>Mollicutes</taxon>
        <taxon>Entomoplasmatales</taxon>
        <taxon>Spiroplasmataceae</taxon>
        <taxon>Spiroplasma</taxon>
    </lineage>
</organism>
<protein>
    <recommendedName>
        <fullName evidence="3">Histidine kinase/HSP90-like ATPase domain-containing protein</fullName>
    </recommendedName>
</protein>
<keyword evidence="2" id="KW-1185">Reference proteome</keyword>
<dbReference type="Gene3D" id="3.30.565.10">
    <property type="entry name" value="Histidine kinase-like ATPase, C-terminal domain"/>
    <property type="match status" value="1"/>
</dbReference>
<gene>
    <name evidence="1" type="ORF">SCULI_v1c04200</name>
</gene>
<dbReference type="Proteomes" id="UP000019267">
    <property type="component" value="Chromosome"/>
</dbReference>
<dbReference type="OrthoDB" id="9813438at2"/>
<dbReference type="HOGENOM" id="CLU_459969_0_0_14"/>